<evidence type="ECO:0000313" key="3">
    <source>
        <dbReference type="WBParaSite" id="PgR008_g127_t01"/>
    </source>
</evidence>
<evidence type="ECO:0000256" key="1">
    <source>
        <dbReference type="SAM" id="Phobius"/>
    </source>
</evidence>
<evidence type="ECO:0000313" key="2">
    <source>
        <dbReference type="Proteomes" id="UP000887569"/>
    </source>
</evidence>
<keyword evidence="1" id="KW-0472">Membrane</keyword>
<keyword evidence="1" id="KW-0812">Transmembrane</keyword>
<dbReference type="AlphaFoldDB" id="A0A915AIA5"/>
<sequence length="99" mass="11777">MQQHKEVSYSTHGSSMERYFLCNQSLYLNYHIRFLCVACSFPLSSTLCKMHHLCSYRHRSYIMTYTVSRIVVKQNRLLFSFLPFLLLLSLPLKISNMEM</sequence>
<feature type="transmembrane region" description="Helical" evidence="1">
    <location>
        <begin position="77"/>
        <end position="94"/>
    </location>
</feature>
<keyword evidence="2" id="KW-1185">Reference proteome</keyword>
<keyword evidence="1" id="KW-1133">Transmembrane helix</keyword>
<proteinExistence type="predicted"/>
<dbReference type="WBParaSite" id="PgR008_g127_t01">
    <property type="protein sequence ID" value="PgR008_g127_t01"/>
    <property type="gene ID" value="PgR008_g127"/>
</dbReference>
<reference evidence="3" key="1">
    <citation type="submission" date="2022-11" db="UniProtKB">
        <authorList>
            <consortium name="WormBaseParasite"/>
        </authorList>
    </citation>
    <scope>IDENTIFICATION</scope>
</reference>
<accession>A0A915AIA5</accession>
<dbReference type="Proteomes" id="UP000887569">
    <property type="component" value="Unplaced"/>
</dbReference>
<protein>
    <submittedName>
        <fullName evidence="3">Secreted protein</fullName>
    </submittedName>
</protein>
<name>A0A915AIA5_PARUN</name>
<organism evidence="2 3">
    <name type="scientific">Parascaris univalens</name>
    <name type="common">Nematode worm</name>
    <dbReference type="NCBI Taxonomy" id="6257"/>
    <lineage>
        <taxon>Eukaryota</taxon>
        <taxon>Metazoa</taxon>
        <taxon>Ecdysozoa</taxon>
        <taxon>Nematoda</taxon>
        <taxon>Chromadorea</taxon>
        <taxon>Rhabditida</taxon>
        <taxon>Spirurina</taxon>
        <taxon>Ascaridomorpha</taxon>
        <taxon>Ascaridoidea</taxon>
        <taxon>Ascarididae</taxon>
        <taxon>Parascaris</taxon>
    </lineage>
</organism>